<dbReference type="PANTHER" id="PTHR43744">
    <property type="entry name" value="ABC TRANSPORTER PERMEASE PROTEIN MG189-RELATED-RELATED"/>
    <property type="match status" value="1"/>
</dbReference>
<dbReference type="GO" id="GO:0005886">
    <property type="term" value="C:plasma membrane"/>
    <property type="evidence" value="ECO:0007669"/>
    <property type="project" value="UniProtKB-SubCell"/>
</dbReference>
<keyword evidence="2 7" id="KW-0813">Transport</keyword>
<gene>
    <name evidence="9" type="ORF">CSTERTH_04990</name>
</gene>
<keyword evidence="3" id="KW-1003">Cell membrane</keyword>
<feature type="transmembrane region" description="Helical" evidence="7">
    <location>
        <begin position="264"/>
        <end position="284"/>
    </location>
</feature>
<organism evidence="9 10">
    <name type="scientific">Thermoclostridium stercorarium subsp. thermolacticum DSM 2910</name>
    <dbReference type="NCBI Taxonomy" id="1121336"/>
    <lineage>
        <taxon>Bacteria</taxon>
        <taxon>Bacillati</taxon>
        <taxon>Bacillota</taxon>
        <taxon>Clostridia</taxon>
        <taxon>Eubacteriales</taxon>
        <taxon>Oscillospiraceae</taxon>
        <taxon>Thermoclostridium</taxon>
    </lineage>
</organism>
<evidence type="ECO:0000313" key="10">
    <source>
        <dbReference type="Proteomes" id="UP000092971"/>
    </source>
</evidence>
<dbReference type="Pfam" id="PF00528">
    <property type="entry name" value="BPD_transp_1"/>
    <property type="match status" value="1"/>
</dbReference>
<feature type="transmembrane region" description="Helical" evidence="7">
    <location>
        <begin position="113"/>
        <end position="132"/>
    </location>
</feature>
<dbReference type="PROSITE" id="PS50928">
    <property type="entry name" value="ABC_TM1"/>
    <property type="match status" value="1"/>
</dbReference>
<accession>A0A1B1YCF3</accession>
<dbReference type="GO" id="GO:0055085">
    <property type="term" value="P:transmembrane transport"/>
    <property type="evidence" value="ECO:0007669"/>
    <property type="project" value="InterPro"/>
</dbReference>
<dbReference type="AlphaFoldDB" id="A0A1B1YCF3"/>
<reference evidence="9 10" key="1">
    <citation type="submission" date="2016-02" db="EMBL/GenBank/DDBJ databases">
        <title>Comparison of Clostridium stercorarium subspecies using comparative genomics and transcriptomics.</title>
        <authorList>
            <person name="Schellenberg J."/>
            <person name="Thallinger G."/>
            <person name="Levin D.B."/>
            <person name="Zhang X."/>
            <person name="Alvare G."/>
            <person name="Fristensky B."/>
            <person name="Sparling R."/>
        </authorList>
    </citation>
    <scope>NUCLEOTIDE SEQUENCE [LARGE SCALE GENOMIC DNA]</scope>
    <source>
        <strain evidence="9 10">DSM 2910</strain>
    </source>
</reference>
<dbReference type="Gene3D" id="1.10.3720.10">
    <property type="entry name" value="MetI-like"/>
    <property type="match status" value="1"/>
</dbReference>
<keyword evidence="4 7" id="KW-0812">Transmembrane</keyword>
<feature type="transmembrane region" description="Helical" evidence="7">
    <location>
        <begin position="185"/>
        <end position="209"/>
    </location>
</feature>
<feature type="transmembrane region" description="Helical" evidence="7">
    <location>
        <begin position="14"/>
        <end position="35"/>
    </location>
</feature>
<evidence type="ECO:0000256" key="7">
    <source>
        <dbReference type="RuleBase" id="RU363032"/>
    </source>
</evidence>
<dbReference type="Proteomes" id="UP000092971">
    <property type="component" value="Chromosome"/>
</dbReference>
<protein>
    <submittedName>
        <fullName evidence="9">Sugar ABC transporter permease</fullName>
    </submittedName>
</protein>
<evidence type="ECO:0000256" key="6">
    <source>
        <dbReference type="ARBA" id="ARBA00023136"/>
    </source>
</evidence>
<dbReference type="RefSeq" id="WP_015358742.1">
    <property type="nucleotide sequence ID" value="NZ_CP014672.1"/>
</dbReference>
<evidence type="ECO:0000256" key="1">
    <source>
        <dbReference type="ARBA" id="ARBA00004651"/>
    </source>
</evidence>
<keyword evidence="5 7" id="KW-1133">Transmembrane helix</keyword>
<evidence type="ECO:0000259" key="8">
    <source>
        <dbReference type="PROSITE" id="PS50928"/>
    </source>
</evidence>
<dbReference type="EMBL" id="CP014672">
    <property type="protein sequence ID" value="ANW98442.1"/>
    <property type="molecule type" value="Genomic_DNA"/>
</dbReference>
<dbReference type="InterPro" id="IPR000515">
    <property type="entry name" value="MetI-like"/>
</dbReference>
<evidence type="ECO:0000256" key="3">
    <source>
        <dbReference type="ARBA" id="ARBA00022475"/>
    </source>
</evidence>
<evidence type="ECO:0000256" key="2">
    <source>
        <dbReference type="ARBA" id="ARBA00022448"/>
    </source>
</evidence>
<feature type="domain" description="ABC transmembrane type-1" evidence="8">
    <location>
        <begin position="78"/>
        <end position="272"/>
    </location>
</feature>
<evidence type="ECO:0000313" key="9">
    <source>
        <dbReference type="EMBL" id="ANW98442.1"/>
    </source>
</evidence>
<sequence>MEKGKTKDSVSDKVFYVVNGLFLFFCLVVVALPLINVISQSFSSPQAVIAGRVYLWPVDFNVNAYKRIFTTKLLMIGYRNSFLYTFVGTLINIVMTVAIAYPLSRKDFVGRNIITGLFVFTMIFSAPLIPTYLTIKNLGLLDTFWVMVLPGAISVYNMIIARTFFQSTIPAELFEAAELDGASDIRVLTSVILPLSKPILAVLVLYYAVGHWNSYFDGMIYLNTETKFPLQVVLRNILASVETIEQMVSSIDIADAQKLAYIEVMKYAIIVFGSIPVIILYPFVQKYFVKGVMIGSVKG</sequence>
<proteinExistence type="inferred from homology"/>
<evidence type="ECO:0000256" key="5">
    <source>
        <dbReference type="ARBA" id="ARBA00022989"/>
    </source>
</evidence>
<dbReference type="InterPro" id="IPR035906">
    <property type="entry name" value="MetI-like_sf"/>
</dbReference>
<evidence type="ECO:0000256" key="4">
    <source>
        <dbReference type="ARBA" id="ARBA00022692"/>
    </source>
</evidence>
<comment type="subcellular location">
    <subcellularLocation>
        <location evidence="1 7">Cell membrane</location>
        <topology evidence="1 7">Multi-pass membrane protein</topology>
    </subcellularLocation>
</comment>
<dbReference type="CDD" id="cd06261">
    <property type="entry name" value="TM_PBP2"/>
    <property type="match status" value="1"/>
</dbReference>
<dbReference type="PANTHER" id="PTHR43744:SF9">
    <property type="entry name" value="POLYGALACTURONAN_RHAMNOGALACTURONAN TRANSPORT SYSTEM PERMEASE PROTEIN YTCP"/>
    <property type="match status" value="1"/>
</dbReference>
<name>A0A1B1YCF3_THEST</name>
<dbReference type="SUPFAM" id="SSF161098">
    <property type="entry name" value="MetI-like"/>
    <property type="match status" value="1"/>
</dbReference>
<dbReference type="OrthoDB" id="157184at2"/>
<keyword evidence="6 7" id="KW-0472">Membrane</keyword>
<feature type="transmembrane region" description="Helical" evidence="7">
    <location>
        <begin position="144"/>
        <end position="165"/>
    </location>
</feature>
<feature type="transmembrane region" description="Helical" evidence="7">
    <location>
        <begin position="82"/>
        <end position="101"/>
    </location>
</feature>
<comment type="similarity">
    <text evidence="7">Belongs to the binding-protein-dependent transport system permease family.</text>
</comment>